<dbReference type="EMBL" id="JAADJZ010000008">
    <property type="protein sequence ID" value="KAF2872876.1"/>
    <property type="molecule type" value="Genomic_DNA"/>
</dbReference>
<dbReference type="Proteomes" id="UP000481861">
    <property type="component" value="Unassembled WGS sequence"/>
</dbReference>
<gene>
    <name evidence="5" type="ORF">BDV95DRAFT_490818</name>
</gene>
<dbReference type="InterPro" id="IPR052982">
    <property type="entry name" value="SRP1/TIP1-like"/>
</dbReference>
<dbReference type="PANTHER" id="PTHR40633">
    <property type="entry name" value="MATRIX PROTEIN, PUTATIVE (AFU_ORTHOLOGUE AFUA_8G05410)-RELATED"/>
    <property type="match status" value="1"/>
</dbReference>
<feature type="compositionally biased region" description="Low complexity" evidence="2">
    <location>
        <begin position="225"/>
        <end position="252"/>
    </location>
</feature>
<feature type="signal peptide" evidence="3">
    <location>
        <begin position="1"/>
        <end position="17"/>
    </location>
</feature>
<dbReference type="InterPro" id="IPR018466">
    <property type="entry name" value="Kre9/Knh1-like_N"/>
</dbReference>
<dbReference type="Pfam" id="PF10342">
    <property type="entry name" value="Kre9_KNH"/>
    <property type="match status" value="1"/>
</dbReference>
<evidence type="ECO:0000313" key="6">
    <source>
        <dbReference type="Proteomes" id="UP000481861"/>
    </source>
</evidence>
<proteinExistence type="predicted"/>
<protein>
    <submittedName>
        <fullName evidence="5">Ser-Thr-rich glycosyl-phosphatidyl-inositol-anchored membrane family-domain-containing protein</fullName>
    </submittedName>
</protein>
<feature type="compositionally biased region" description="Polar residues" evidence="2">
    <location>
        <begin position="149"/>
        <end position="166"/>
    </location>
</feature>
<evidence type="ECO:0000259" key="4">
    <source>
        <dbReference type="Pfam" id="PF10342"/>
    </source>
</evidence>
<comment type="caution">
    <text evidence="5">The sequence shown here is derived from an EMBL/GenBank/DDBJ whole genome shotgun (WGS) entry which is preliminary data.</text>
</comment>
<evidence type="ECO:0000256" key="3">
    <source>
        <dbReference type="SAM" id="SignalP"/>
    </source>
</evidence>
<feature type="chain" id="PRO_5028802445" evidence="3">
    <location>
        <begin position="18"/>
        <end position="272"/>
    </location>
</feature>
<organism evidence="5 6">
    <name type="scientific">Massariosphaeria phaeospora</name>
    <dbReference type="NCBI Taxonomy" id="100035"/>
    <lineage>
        <taxon>Eukaryota</taxon>
        <taxon>Fungi</taxon>
        <taxon>Dikarya</taxon>
        <taxon>Ascomycota</taxon>
        <taxon>Pezizomycotina</taxon>
        <taxon>Dothideomycetes</taxon>
        <taxon>Pleosporomycetidae</taxon>
        <taxon>Pleosporales</taxon>
        <taxon>Pleosporales incertae sedis</taxon>
        <taxon>Massariosphaeria</taxon>
    </lineage>
</organism>
<feature type="region of interest" description="Disordered" evidence="2">
    <location>
        <begin position="129"/>
        <end position="185"/>
    </location>
</feature>
<evidence type="ECO:0000256" key="1">
    <source>
        <dbReference type="ARBA" id="ARBA00022729"/>
    </source>
</evidence>
<keyword evidence="1 3" id="KW-0732">Signal</keyword>
<accession>A0A7C8MA24</accession>
<dbReference type="OrthoDB" id="4094614at2759"/>
<name>A0A7C8MA24_9PLEO</name>
<dbReference type="PANTHER" id="PTHR40633:SF1">
    <property type="entry name" value="GPI ANCHORED SERINE-THREONINE RICH PROTEIN (AFU_ORTHOLOGUE AFUA_1G03630)"/>
    <property type="match status" value="1"/>
</dbReference>
<dbReference type="AlphaFoldDB" id="A0A7C8MA24"/>
<sequence length="272" mass="27250">MFSKTSTFALFAAVASAQLHAPTGEPKGNAILSPLNEIVPACKPFTITWEPTTYNTVSVLLLKGPSTNVVKFGPALAEGIVNSGSLTFTPSKDLETTNGSPTGYGIQLIDDVTGEFQYSTQFGISNEDCDVESSSSAAGSSSAGGYPTASETVAVTTGKSHENAYTSGHPMPTEVASSANGTSVHASSAGTASHIVISSVHAGNSTIIQPTKTPTVPASLQTYASQTGSSPSTPTGPSNGTTTAPPESTGAASSLRAGLSLVGAAAGLAFML</sequence>
<feature type="region of interest" description="Disordered" evidence="2">
    <location>
        <begin position="222"/>
        <end position="252"/>
    </location>
</feature>
<feature type="compositionally biased region" description="Polar residues" evidence="2">
    <location>
        <begin position="175"/>
        <end position="185"/>
    </location>
</feature>
<keyword evidence="6" id="KW-1185">Reference proteome</keyword>
<feature type="compositionally biased region" description="Low complexity" evidence="2">
    <location>
        <begin position="133"/>
        <end position="145"/>
    </location>
</feature>
<feature type="domain" description="Yeast cell wall synthesis Kre9/Knh1-like N-terminal" evidence="4">
    <location>
        <begin position="36"/>
        <end position="124"/>
    </location>
</feature>
<reference evidence="5 6" key="1">
    <citation type="submission" date="2020-01" db="EMBL/GenBank/DDBJ databases">
        <authorList>
            <consortium name="DOE Joint Genome Institute"/>
            <person name="Haridas S."/>
            <person name="Albert R."/>
            <person name="Binder M."/>
            <person name="Bloem J."/>
            <person name="Labutti K."/>
            <person name="Salamov A."/>
            <person name="Andreopoulos B."/>
            <person name="Baker S.E."/>
            <person name="Barry K."/>
            <person name="Bills G."/>
            <person name="Bluhm B.H."/>
            <person name="Cannon C."/>
            <person name="Castanera R."/>
            <person name="Culley D.E."/>
            <person name="Daum C."/>
            <person name="Ezra D."/>
            <person name="Gonzalez J.B."/>
            <person name="Henrissat B."/>
            <person name="Kuo A."/>
            <person name="Liang C."/>
            <person name="Lipzen A."/>
            <person name="Lutzoni F."/>
            <person name="Magnuson J."/>
            <person name="Mondo S."/>
            <person name="Nolan M."/>
            <person name="Ohm R."/>
            <person name="Pangilinan J."/>
            <person name="Park H.-J.H."/>
            <person name="Ramirez L."/>
            <person name="Alfaro M."/>
            <person name="Sun H."/>
            <person name="Tritt A."/>
            <person name="Yoshinaga Y."/>
            <person name="Zwiers L.-H.L."/>
            <person name="Turgeon B.G."/>
            <person name="Goodwin S.B."/>
            <person name="Spatafora J.W."/>
            <person name="Crous P.W."/>
            <person name="Grigoriev I.V."/>
        </authorList>
    </citation>
    <scope>NUCLEOTIDE SEQUENCE [LARGE SCALE GENOMIC DNA]</scope>
    <source>
        <strain evidence="5 6">CBS 611.86</strain>
    </source>
</reference>
<evidence type="ECO:0000313" key="5">
    <source>
        <dbReference type="EMBL" id="KAF2872876.1"/>
    </source>
</evidence>
<evidence type="ECO:0000256" key="2">
    <source>
        <dbReference type="SAM" id="MobiDB-lite"/>
    </source>
</evidence>